<dbReference type="PRINTS" id="PR01609">
    <property type="entry name" value="CD36FAMILY"/>
</dbReference>
<name>A0A834MNL6_RHYFE</name>
<evidence type="ECO:0000256" key="4">
    <source>
        <dbReference type="ARBA" id="ARBA00022692"/>
    </source>
</evidence>
<reference evidence="9" key="1">
    <citation type="submission" date="2020-08" db="EMBL/GenBank/DDBJ databases">
        <title>Genome sequencing and assembly of the red palm weevil Rhynchophorus ferrugineus.</title>
        <authorList>
            <person name="Dias G.B."/>
            <person name="Bergman C.M."/>
            <person name="Manee M."/>
        </authorList>
    </citation>
    <scope>NUCLEOTIDE SEQUENCE</scope>
    <source>
        <strain evidence="9">AA-2017</strain>
        <tissue evidence="9">Whole larva</tissue>
    </source>
</reference>
<dbReference type="OrthoDB" id="18585at2759"/>
<keyword evidence="5 8" id="KW-1133">Transmembrane helix</keyword>
<sequence>MKDFNAIWRGIFGTTYDAVNNRDEQKNTKKQEIKRRVKQFRTRRCALIYASLGIGAILSALFILIIDPYSKIYDWKLVFGPGGEIYSLWQRPPVELYLKVYLWNITNKDEYMNGKDKKLKFQEVGPYVYREHMSHENVTFNDNGTLTTNPNHPLEWQPELSEGRKEDDLLILPNIALLSIADVVSKKSFITRLGLNLIIRQTRSAPLVQMTAREFMFGYRNALMDLGNTFMPSWIYFDKLGLIDRIQVNETMVKGLKAYVYNFAPDSDDNGRIHEKNRCFCKSQSIDECLPNGLLDVRGCYYGFPIALSYPHFLDTDKVAFNKVESGLNPDPSKHKSYFVIQPESGLPINVAVRYQINMALGSIQNIANTERFANMVLPLLWTEIGMYDLPGNLNLLFKLYLQILPTAQTCVMYALFLLGIASLIYSIFLCFKSKQVKNIDAEHNWIEDINLDIDRKISSYIPEKRSSLTPLELREYLSSLIAPVDQQLSNY</sequence>
<evidence type="ECO:0000256" key="1">
    <source>
        <dbReference type="ARBA" id="ARBA00004236"/>
    </source>
</evidence>
<comment type="caution">
    <text evidence="9">The sequence shown here is derived from an EMBL/GenBank/DDBJ whole genome shotgun (WGS) entry which is preliminary data.</text>
</comment>
<evidence type="ECO:0000256" key="2">
    <source>
        <dbReference type="ARBA" id="ARBA00010532"/>
    </source>
</evidence>
<organism evidence="9 10">
    <name type="scientific">Rhynchophorus ferrugineus</name>
    <name type="common">Red palm weevil</name>
    <name type="synonym">Curculio ferrugineus</name>
    <dbReference type="NCBI Taxonomy" id="354439"/>
    <lineage>
        <taxon>Eukaryota</taxon>
        <taxon>Metazoa</taxon>
        <taxon>Ecdysozoa</taxon>
        <taxon>Arthropoda</taxon>
        <taxon>Hexapoda</taxon>
        <taxon>Insecta</taxon>
        <taxon>Pterygota</taxon>
        <taxon>Neoptera</taxon>
        <taxon>Endopterygota</taxon>
        <taxon>Coleoptera</taxon>
        <taxon>Polyphaga</taxon>
        <taxon>Cucujiformia</taxon>
        <taxon>Curculionidae</taxon>
        <taxon>Dryophthorinae</taxon>
        <taxon>Rhynchophorus</taxon>
    </lineage>
</organism>
<keyword evidence="10" id="KW-1185">Reference proteome</keyword>
<dbReference type="AlphaFoldDB" id="A0A834MNL6"/>
<evidence type="ECO:0000256" key="3">
    <source>
        <dbReference type="ARBA" id="ARBA00022475"/>
    </source>
</evidence>
<keyword evidence="3" id="KW-1003">Cell membrane</keyword>
<comment type="subcellular location">
    <subcellularLocation>
        <location evidence="1">Cell membrane</location>
    </subcellularLocation>
</comment>
<evidence type="ECO:0000256" key="8">
    <source>
        <dbReference type="SAM" id="Phobius"/>
    </source>
</evidence>
<evidence type="ECO:0000256" key="5">
    <source>
        <dbReference type="ARBA" id="ARBA00022989"/>
    </source>
</evidence>
<dbReference type="EMBL" id="JAACXV010000041">
    <property type="protein sequence ID" value="KAF7285884.1"/>
    <property type="molecule type" value="Genomic_DNA"/>
</dbReference>
<keyword evidence="7" id="KW-0325">Glycoprotein</keyword>
<keyword evidence="6 8" id="KW-0472">Membrane</keyword>
<evidence type="ECO:0008006" key="11">
    <source>
        <dbReference type="Google" id="ProtNLM"/>
    </source>
</evidence>
<gene>
    <name evidence="9" type="ORF">GWI33_009362</name>
</gene>
<evidence type="ECO:0000256" key="6">
    <source>
        <dbReference type="ARBA" id="ARBA00023136"/>
    </source>
</evidence>
<feature type="transmembrane region" description="Helical" evidence="8">
    <location>
        <begin position="45"/>
        <end position="66"/>
    </location>
</feature>
<dbReference type="GO" id="GO:0005886">
    <property type="term" value="C:plasma membrane"/>
    <property type="evidence" value="ECO:0007669"/>
    <property type="project" value="UniProtKB-SubCell"/>
</dbReference>
<evidence type="ECO:0000313" key="10">
    <source>
        <dbReference type="Proteomes" id="UP000625711"/>
    </source>
</evidence>
<feature type="transmembrane region" description="Helical" evidence="8">
    <location>
        <begin position="412"/>
        <end position="432"/>
    </location>
</feature>
<dbReference type="Proteomes" id="UP000625711">
    <property type="component" value="Unassembled WGS sequence"/>
</dbReference>
<dbReference type="GO" id="GO:0005044">
    <property type="term" value="F:scavenger receptor activity"/>
    <property type="evidence" value="ECO:0007669"/>
    <property type="project" value="TreeGrafter"/>
</dbReference>
<dbReference type="Pfam" id="PF01130">
    <property type="entry name" value="CD36"/>
    <property type="match status" value="2"/>
</dbReference>
<dbReference type="GO" id="GO:0005737">
    <property type="term" value="C:cytoplasm"/>
    <property type="evidence" value="ECO:0007669"/>
    <property type="project" value="TreeGrafter"/>
</dbReference>
<dbReference type="InterPro" id="IPR002159">
    <property type="entry name" value="CD36_fam"/>
</dbReference>
<accession>A0A834MNL6</accession>
<protein>
    <recommendedName>
        <fullName evidence="11">Scavenger receptor class B member 1-like protein</fullName>
    </recommendedName>
</protein>
<proteinExistence type="inferred from homology"/>
<keyword evidence="4 8" id="KW-0812">Transmembrane</keyword>
<comment type="similarity">
    <text evidence="2">Belongs to the CD36 family.</text>
</comment>
<evidence type="ECO:0000256" key="7">
    <source>
        <dbReference type="ARBA" id="ARBA00023180"/>
    </source>
</evidence>
<dbReference type="PANTHER" id="PTHR11923">
    <property type="entry name" value="SCAVENGER RECEPTOR CLASS B TYPE-1 SR-B1"/>
    <property type="match status" value="1"/>
</dbReference>
<dbReference type="PANTHER" id="PTHR11923:SF67">
    <property type="entry name" value="RE68569P"/>
    <property type="match status" value="1"/>
</dbReference>
<evidence type="ECO:0000313" key="9">
    <source>
        <dbReference type="EMBL" id="KAF7285884.1"/>
    </source>
</evidence>